<keyword evidence="9" id="KW-0472">Membrane</keyword>
<evidence type="ECO:0000256" key="9">
    <source>
        <dbReference type="SAM" id="Phobius"/>
    </source>
</evidence>
<evidence type="ECO:0000256" key="7">
    <source>
        <dbReference type="PROSITE-ProRule" id="PRU00196"/>
    </source>
</evidence>
<sequence>MALGRHLSLRGLCVLLLGTLVGGQALELRLKDGAHRCEGRVEVKHQGEWGTVYAHGWRLKDASVVCRQLGCGAAIGFPGGAYFGPGLGPIWLFYTSCEGTESTVSDCEHSNIKDYRNDSYSHDDDAGVVCSGFVRLAGGDGPCSGRVEVHSGEAWIPVSDGNFTLATAQIICAELGCGKAVSVLGHELFRESSAQVWAEEFRCEGEEPELSVCPRVPCPGGTCHHSGAAQVVCSAYSEVRLMTNGSSQCEGQVEMKISGRWRALCASHWSLANANVICRQLGCGVAISTPGGPHLVEEDDQILTARFHCSGAESFLWSCPVTALGGPDCSHGNTASVICSGNQIQVLPQCNDSLSQPAGSSASEESAPYCSDSRQLRLVDGGGPCAGRVEILDQGSWGTICDDGWDLDDARVVCRQLGCGEALNATGSAHFGAGSGPIWLDNLNCTGKESHVWRCPSRGWGQHNCRHKQDAGVICSEFLALRMVSEDQQCAGWLEVFYNGTWGSVCRSPMEDITVSMICRQLGCGDSGTLNSSVALREGFRPQWVDGIQCRKTDTSLWQCPSDPWNYTSCSPKEEAYIWCADSRQIRLVDGGGRCSGRVEILDQGSWGTICDDRWDLDDARVVCRQLGCGEALDATISSSFGRGSGPIWLDEVNCRGEESQVWRCPTWGWQQHNCDHQEDAGVICSGRRPKSCPTAAACTDREKLRLRGGDSECSGRVEVWHNGSWGTVCDDSWSLAEAEVVCQQLGCGQALEAVRSAAFGPGNGSIWLDEVQCGGRESSLWDCAAEPWGQSDCKHEEDAGVRCSGVRTTLPTTTAGTRTTSNSLPGIFSLPGVLCLILGSLLFLVLVILVTQLLRWRAERRALSSYEDALAEAVYEELDYLLTQKEGLGSPDQTTEVPDENYDDAEEVPVPGTPSPSQGNEEEVPPEKEDGVRSSQTGSCLNFSREAADPGEEEESFWLLQGKKGDAGYDDVELSALGTSPMTFS</sequence>
<reference evidence="12" key="3">
    <citation type="submission" date="2025-09" db="UniProtKB">
        <authorList>
            <consortium name="Ensembl"/>
        </authorList>
    </citation>
    <scope>IDENTIFICATION</scope>
    <source>
        <strain evidence="12">Hereford</strain>
    </source>
</reference>
<dbReference type="SUPFAM" id="SSF56487">
    <property type="entry name" value="SRCR-like"/>
    <property type="match status" value="7"/>
</dbReference>
<keyword evidence="2" id="KW-0964">Secreted</keyword>
<dbReference type="Pfam" id="PF00530">
    <property type="entry name" value="SRCR"/>
    <property type="match status" value="7"/>
</dbReference>
<organism evidence="12 13">
    <name type="scientific">Bos taurus</name>
    <name type="common">Bovine</name>
    <dbReference type="NCBI Taxonomy" id="9913"/>
    <lineage>
        <taxon>Eukaryota</taxon>
        <taxon>Metazoa</taxon>
        <taxon>Chordata</taxon>
        <taxon>Craniata</taxon>
        <taxon>Vertebrata</taxon>
        <taxon>Euteleostomi</taxon>
        <taxon>Mammalia</taxon>
        <taxon>Eutheria</taxon>
        <taxon>Laurasiatheria</taxon>
        <taxon>Artiodactyla</taxon>
        <taxon>Ruminantia</taxon>
        <taxon>Pecora</taxon>
        <taxon>Bovidae</taxon>
        <taxon>Bovinae</taxon>
        <taxon>Bos</taxon>
    </lineage>
</organism>
<proteinExistence type="predicted"/>
<feature type="domain" description="SRCR" evidence="11">
    <location>
        <begin position="586"/>
        <end position="686"/>
    </location>
</feature>
<gene>
    <name evidence="12" type="primary">CD163L1</name>
</gene>
<feature type="disulfide bond" evidence="7">
    <location>
        <begin position="203"/>
        <end position="213"/>
    </location>
</feature>
<feature type="disulfide bond" evidence="7">
    <location>
        <begin position="611"/>
        <end position="675"/>
    </location>
</feature>
<dbReference type="FunFam" id="3.10.250.10:FF:000004">
    <property type="entry name" value="Scavenger receptor cysteine-rich type 1 protein M130"/>
    <property type="match status" value="2"/>
</dbReference>
<keyword evidence="4" id="KW-0677">Repeat</keyword>
<evidence type="ECO:0000313" key="13">
    <source>
        <dbReference type="Proteomes" id="UP000009136"/>
    </source>
</evidence>
<dbReference type="InterPro" id="IPR001190">
    <property type="entry name" value="SRCR"/>
</dbReference>
<feature type="transmembrane region" description="Helical" evidence="9">
    <location>
        <begin position="829"/>
        <end position="852"/>
    </location>
</feature>
<feature type="domain" description="SRCR" evidence="11">
    <location>
        <begin position="481"/>
        <end position="581"/>
    </location>
</feature>
<keyword evidence="9" id="KW-0812">Transmembrane</keyword>
<dbReference type="GO" id="GO:0005576">
    <property type="term" value="C:extracellular region"/>
    <property type="evidence" value="ECO:0007669"/>
    <property type="project" value="UniProtKB-SubCell"/>
</dbReference>
<evidence type="ECO:0000256" key="3">
    <source>
        <dbReference type="ARBA" id="ARBA00022729"/>
    </source>
</evidence>
<dbReference type="PROSITE" id="PS50287">
    <property type="entry name" value="SRCR_2"/>
    <property type="match status" value="7"/>
</dbReference>
<keyword evidence="13" id="KW-1185">Reference proteome</keyword>
<dbReference type="AlphaFoldDB" id="F1MNY8"/>
<feature type="disulfide bond" evidence="7">
    <location>
        <begin position="265"/>
        <end position="329"/>
    </location>
</feature>
<reference evidence="12" key="1">
    <citation type="submission" date="2018-03" db="EMBL/GenBank/DDBJ databases">
        <title>ARS-UCD1.2.</title>
        <authorList>
            <person name="Rosen B.D."/>
            <person name="Bickhart D.M."/>
            <person name="Koren S."/>
            <person name="Schnabel R.D."/>
            <person name="Hall R."/>
            <person name="Zimin A."/>
            <person name="Dreischer C."/>
            <person name="Schultheiss S."/>
            <person name="Schroeder S.G."/>
            <person name="Elsik C.G."/>
            <person name="Couldrey C."/>
            <person name="Liu G.E."/>
            <person name="Van Tassell C.P."/>
            <person name="Phillippy A.M."/>
            <person name="Smith T.P.L."/>
            <person name="Medrano J.F."/>
        </authorList>
    </citation>
    <scope>NUCLEOTIDE SEQUENCE [LARGE SCALE GENOMIC DNA]</scope>
    <source>
        <strain evidence="12">Hereford</strain>
    </source>
</reference>
<evidence type="ECO:0000259" key="11">
    <source>
        <dbReference type="PROSITE" id="PS50287"/>
    </source>
</evidence>
<evidence type="ECO:0000256" key="8">
    <source>
        <dbReference type="SAM" id="MobiDB-lite"/>
    </source>
</evidence>
<feature type="disulfide bond" evidence="7">
    <location>
        <begin position="278"/>
        <end position="339"/>
    </location>
</feature>
<dbReference type="SMART" id="SM00202">
    <property type="entry name" value="SR"/>
    <property type="match status" value="7"/>
</dbReference>
<feature type="disulfide bond" evidence="7">
    <location>
        <begin position="655"/>
        <end position="665"/>
    </location>
</feature>
<evidence type="ECO:0000256" key="6">
    <source>
        <dbReference type="ARBA" id="ARBA00023180"/>
    </source>
</evidence>
<dbReference type="FunFam" id="3.10.250.10:FF:000012">
    <property type="entry name" value="CD163 molecule like 1"/>
    <property type="match status" value="1"/>
</dbReference>
<dbReference type="OrthoDB" id="536948at2759"/>
<reference evidence="12" key="2">
    <citation type="submission" date="2025-08" db="UniProtKB">
        <authorList>
            <consortium name="Ensembl"/>
        </authorList>
    </citation>
    <scope>IDENTIFICATION</scope>
    <source>
        <strain evidence="12">Hereford</strain>
    </source>
</reference>
<dbReference type="Proteomes" id="UP000009136">
    <property type="component" value="Chromosome 5"/>
</dbReference>
<keyword evidence="9" id="KW-1133">Transmembrane helix</keyword>
<evidence type="ECO:0000256" key="5">
    <source>
        <dbReference type="ARBA" id="ARBA00023157"/>
    </source>
</evidence>
<comment type="subcellular location">
    <subcellularLocation>
        <location evidence="1">Secreted</location>
    </subcellularLocation>
</comment>
<keyword evidence="3 10" id="KW-0732">Signal</keyword>
<feature type="disulfide bond" evidence="7">
    <location>
        <begin position="624"/>
        <end position="685"/>
    </location>
</feature>
<feature type="disulfide bond" evidence="7">
    <location>
        <begin position="774"/>
        <end position="784"/>
    </location>
</feature>
<feature type="disulfide bond" evidence="7">
    <location>
        <begin position="550"/>
        <end position="560"/>
    </location>
</feature>
<dbReference type="Ensembl" id="ENSBTAT00000054941.3">
    <property type="protein sequence ID" value="ENSBTAP00000049864.2"/>
    <property type="gene ID" value="ENSBTAG00000054245.3"/>
</dbReference>
<dbReference type="PRINTS" id="PR00258">
    <property type="entry name" value="SPERACTRCPTR"/>
</dbReference>
<dbReference type="PANTHER" id="PTHR48071:SF15">
    <property type="entry name" value="SRCR DOMAIN-CONTAINING PROTEIN"/>
    <property type="match status" value="1"/>
</dbReference>
<dbReference type="GO" id="GO:0016020">
    <property type="term" value="C:membrane"/>
    <property type="evidence" value="ECO:0007669"/>
    <property type="project" value="InterPro"/>
</dbReference>
<feature type="domain" description="SRCR" evidence="11">
    <location>
        <begin position="239"/>
        <end position="340"/>
    </location>
</feature>
<name>F1MNY8_BOVIN</name>
<feature type="compositionally biased region" description="Acidic residues" evidence="8">
    <location>
        <begin position="898"/>
        <end position="908"/>
    </location>
</feature>
<protein>
    <submittedName>
        <fullName evidence="12">CD163 molecule-like 1</fullName>
    </submittedName>
</protein>
<dbReference type="HOGENOM" id="CLU_002555_11_2_1"/>
<feature type="disulfide bond" evidence="7">
    <location>
        <begin position="172"/>
        <end position="233"/>
    </location>
</feature>
<evidence type="ECO:0000256" key="4">
    <source>
        <dbReference type="ARBA" id="ARBA00022737"/>
    </source>
</evidence>
<feature type="domain" description="SRCR" evidence="11">
    <location>
        <begin position="134"/>
        <end position="234"/>
    </location>
</feature>
<feature type="signal peptide" evidence="10">
    <location>
        <begin position="1"/>
        <end position="25"/>
    </location>
</feature>
<feature type="chain" id="PRO_5018631863" evidence="10">
    <location>
        <begin position="26"/>
        <end position="986"/>
    </location>
</feature>
<evidence type="ECO:0000256" key="1">
    <source>
        <dbReference type="ARBA" id="ARBA00004613"/>
    </source>
</evidence>
<accession>F1MNY8</accession>
<dbReference type="Gene3D" id="3.10.250.10">
    <property type="entry name" value="SRCR-like domain"/>
    <property type="match status" value="7"/>
</dbReference>
<feature type="disulfide bond" evidence="7">
    <location>
        <begin position="309"/>
        <end position="319"/>
    </location>
</feature>
<feature type="domain" description="SRCR" evidence="11">
    <location>
        <begin position="705"/>
        <end position="805"/>
    </location>
</feature>
<feature type="disulfide bond" evidence="7">
    <location>
        <begin position="730"/>
        <end position="794"/>
    </location>
</feature>
<feature type="disulfide bond" evidence="7">
    <location>
        <begin position="97"/>
        <end position="107"/>
    </location>
</feature>
<feature type="region of interest" description="Disordered" evidence="8">
    <location>
        <begin position="887"/>
        <end position="957"/>
    </location>
</feature>
<keyword evidence="6" id="KW-0325">Glycoprotein</keyword>
<feature type="disulfide bond" evidence="7">
    <location>
        <begin position="401"/>
        <end position="465"/>
    </location>
</feature>
<evidence type="ECO:0000256" key="10">
    <source>
        <dbReference type="SAM" id="SignalP"/>
    </source>
</evidence>
<feature type="disulfide bond" evidence="7">
    <location>
        <begin position="414"/>
        <end position="475"/>
    </location>
</feature>
<dbReference type="VEuPathDB" id="HostDB:ENSBTAG00000054245"/>
<dbReference type="PROSITE" id="PS00420">
    <property type="entry name" value="SRCR_1"/>
    <property type="match status" value="3"/>
</dbReference>
<dbReference type="GeneTree" id="ENSGT00940000157963"/>
<feature type="disulfide bond" evidence="7">
    <location>
        <begin position="506"/>
        <end position="570"/>
    </location>
</feature>
<dbReference type="FunFam" id="3.10.250.10:FF:000009">
    <property type="entry name" value="WC1"/>
    <property type="match status" value="4"/>
</dbReference>
<dbReference type="Bgee" id="ENSBTAG00000054245">
    <property type="expression patterns" value="Expressed in blood and 47 other cell types or tissues"/>
</dbReference>
<evidence type="ECO:0000256" key="2">
    <source>
        <dbReference type="ARBA" id="ARBA00022525"/>
    </source>
</evidence>
<feature type="disulfide bond" evidence="7">
    <location>
        <begin position="445"/>
        <end position="455"/>
    </location>
</feature>
<keyword evidence="5 7" id="KW-1015">Disulfide bond</keyword>
<feature type="compositionally biased region" description="Polar residues" evidence="8">
    <location>
        <begin position="934"/>
        <end position="943"/>
    </location>
</feature>
<feature type="disulfide bond" evidence="7">
    <location>
        <begin position="519"/>
        <end position="580"/>
    </location>
</feature>
<evidence type="ECO:0000313" key="12">
    <source>
        <dbReference type="Ensembl" id="ENSBTAP00000049864.2"/>
    </source>
</evidence>
<comment type="caution">
    <text evidence="7">Lacks conserved residue(s) required for the propagation of feature annotation.</text>
</comment>
<feature type="domain" description="SRCR" evidence="11">
    <location>
        <begin position="376"/>
        <end position="476"/>
    </location>
</feature>
<dbReference type="PANTHER" id="PTHR48071">
    <property type="entry name" value="SRCR DOMAIN-CONTAINING PROTEIN"/>
    <property type="match status" value="1"/>
</dbReference>
<feature type="disulfide bond" evidence="7">
    <location>
        <begin position="743"/>
        <end position="804"/>
    </location>
</feature>
<feature type="domain" description="SRCR" evidence="11">
    <location>
        <begin position="28"/>
        <end position="131"/>
    </location>
</feature>
<dbReference type="InterPro" id="IPR036772">
    <property type="entry name" value="SRCR-like_dom_sf"/>
</dbReference>